<name>A0A8I3AI47_VERLO</name>
<feature type="compositionally biased region" description="Basic and acidic residues" evidence="2">
    <location>
        <begin position="545"/>
        <end position="556"/>
    </location>
</feature>
<comment type="caution">
    <text evidence="3">The sequence shown here is derived from an EMBL/GenBank/DDBJ whole genome shotgun (WGS) entry which is preliminary data.</text>
</comment>
<feature type="region of interest" description="Disordered" evidence="2">
    <location>
        <begin position="1"/>
        <end position="37"/>
    </location>
</feature>
<dbReference type="AlphaFoldDB" id="A0A8I3AI47"/>
<gene>
    <name evidence="3" type="ORF">HYQ45_014877</name>
</gene>
<keyword evidence="1" id="KW-0175">Coiled coil</keyword>
<dbReference type="EMBL" id="JAEMWZ010000391">
    <property type="protein sequence ID" value="KAG7119699.1"/>
    <property type="molecule type" value="Genomic_DNA"/>
</dbReference>
<evidence type="ECO:0000313" key="3">
    <source>
        <dbReference type="EMBL" id="KAG7119699.1"/>
    </source>
</evidence>
<proteinExistence type="predicted"/>
<protein>
    <recommendedName>
        <fullName evidence="5">CCHC-type domain-containing protein</fullName>
    </recommendedName>
</protein>
<dbReference type="Proteomes" id="UP000689129">
    <property type="component" value="Unassembled WGS sequence"/>
</dbReference>
<accession>A0A8I3AI47</accession>
<sequence>MARGTPLANSLPRARREIEQIPTGSTEVYQQRKRKRTTYGTSRVRAAFIGALTLVAKLQNIPDLENIRDAITNLHTETKTASENAIQATNSLREELNNANKSIQQNATDIKENTVAARAANAAAKEALETNKMTLKIVRDAKTLGPMNPGNIAHTYASVAARGGLAASMHNPQNHRSSHVQTLREIIVNIRDPITITNLRAMGPRSLKAHVDRAIEQSNTGNIDKLKAASANQLKSGDLSIKTATTADMEALRQFAGDWEHRIGNGATVRIPTYGVLAHGIRTSSMDMDNFAQLHDELLQDNRPFIPTAEIRHITWLTRSAHTKSVSTIVVEFSKAEDANKIIDEGLIWQGEVFQCERYDRQCRLRQCFRCHKYSHIGTQCKAPVACGYCAQEHATRECPSKNDAATARECAVCDGSHEAWHGRCPTRTREMAKIREAYKSRPKYHPENISITPTTATESQPRTATGIGRPALESGQPQGARSNRSRSPVKKVQKRANPASNSRNDENAEDTIRVACDDTRPKRIIVRPRRALEAIDGNSQPTHDSNRMEIVDDNE</sequence>
<evidence type="ECO:0000256" key="2">
    <source>
        <dbReference type="SAM" id="MobiDB-lite"/>
    </source>
</evidence>
<dbReference type="OrthoDB" id="4849548at2759"/>
<feature type="region of interest" description="Disordered" evidence="2">
    <location>
        <begin position="439"/>
        <end position="556"/>
    </location>
</feature>
<reference evidence="3" key="1">
    <citation type="journal article" date="2021" name="Mol. Plant Pathol.">
        <title>A 20-kb lineage-specific genomic region tames virulence in pathogenic amphidiploid Verticillium longisporum.</title>
        <authorList>
            <person name="Harting R."/>
            <person name="Starke J."/>
            <person name="Kusch H."/>
            <person name="Poggeler S."/>
            <person name="Maurus I."/>
            <person name="Schluter R."/>
            <person name="Landesfeind M."/>
            <person name="Bulla I."/>
            <person name="Nowrousian M."/>
            <person name="de Jonge R."/>
            <person name="Stahlhut G."/>
            <person name="Hoff K.J."/>
            <person name="Asshauer K.P."/>
            <person name="Thurmer A."/>
            <person name="Stanke M."/>
            <person name="Daniel R."/>
            <person name="Morgenstern B."/>
            <person name="Thomma B.P.H.J."/>
            <person name="Kronstad J.W."/>
            <person name="Braus-Stromeyer S.A."/>
            <person name="Braus G.H."/>
        </authorList>
    </citation>
    <scope>NUCLEOTIDE SEQUENCE</scope>
    <source>
        <strain evidence="3">Vl32</strain>
    </source>
</reference>
<organism evidence="3 4">
    <name type="scientific">Verticillium longisporum</name>
    <name type="common">Verticillium dahliae var. longisporum</name>
    <dbReference type="NCBI Taxonomy" id="100787"/>
    <lineage>
        <taxon>Eukaryota</taxon>
        <taxon>Fungi</taxon>
        <taxon>Dikarya</taxon>
        <taxon>Ascomycota</taxon>
        <taxon>Pezizomycotina</taxon>
        <taxon>Sordariomycetes</taxon>
        <taxon>Hypocreomycetidae</taxon>
        <taxon>Glomerellales</taxon>
        <taxon>Plectosphaerellaceae</taxon>
        <taxon>Verticillium</taxon>
    </lineage>
</organism>
<evidence type="ECO:0000256" key="1">
    <source>
        <dbReference type="SAM" id="Coils"/>
    </source>
</evidence>
<feature type="compositionally biased region" description="Basic and acidic residues" evidence="2">
    <location>
        <begin position="504"/>
        <end position="522"/>
    </location>
</feature>
<feature type="compositionally biased region" description="Polar residues" evidence="2">
    <location>
        <begin position="450"/>
        <end position="464"/>
    </location>
</feature>
<evidence type="ECO:0000313" key="4">
    <source>
        <dbReference type="Proteomes" id="UP000689129"/>
    </source>
</evidence>
<feature type="coiled-coil region" evidence="1">
    <location>
        <begin position="82"/>
        <end position="113"/>
    </location>
</feature>
<evidence type="ECO:0008006" key="5">
    <source>
        <dbReference type="Google" id="ProtNLM"/>
    </source>
</evidence>
<feature type="compositionally biased region" description="Basic residues" evidence="2">
    <location>
        <begin position="484"/>
        <end position="495"/>
    </location>
</feature>